<dbReference type="EMBL" id="PDUD01000001">
    <property type="protein sequence ID" value="PHN08545.1"/>
    <property type="molecule type" value="Genomic_DNA"/>
</dbReference>
<comment type="similarity">
    <text evidence="1">Belongs to the peptidase M43B family.</text>
</comment>
<evidence type="ECO:0000256" key="2">
    <source>
        <dbReference type="SAM" id="SignalP"/>
    </source>
</evidence>
<reference evidence="3 4" key="1">
    <citation type="submission" date="2017-10" db="EMBL/GenBank/DDBJ databases">
        <title>The draft genome sequence of Lewinella nigricans NBRC 102662.</title>
        <authorList>
            <person name="Wang K."/>
        </authorList>
    </citation>
    <scope>NUCLEOTIDE SEQUENCE [LARGE SCALE GENOMIC DNA]</scope>
    <source>
        <strain evidence="3 4">NBRC 102662</strain>
    </source>
</reference>
<dbReference type="Gene3D" id="2.60.40.10">
    <property type="entry name" value="Immunoglobulins"/>
    <property type="match status" value="1"/>
</dbReference>
<dbReference type="GO" id="GO:0008237">
    <property type="term" value="F:metallopeptidase activity"/>
    <property type="evidence" value="ECO:0007669"/>
    <property type="project" value="InterPro"/>
</dbReference>
<proteinExistence type="inferred from homology"/>
<evidence type="ECO:0000256" key="1">
    <source>
        <dbReference type="ARBA" id="ARBA00008721"/>
    </source>
</evidence>
<keyword evidence="4" id="KW-1185">Reference proteome</keyword>
<feature type="signal peptide" evidence="2">
    <location>
        <begin position="1"/>
        <end position="21"/>
    </location>
</feature>
<dbReference type="PANTHER" id="PTHR47466">
    <property type="match status" value="1"/>
</dbReference>
<dbReference type="RefSeq" id="WP_099148136.1">
    <property type="nucleotide sequence ID" value="NZ_PDUD01000001.1"/>
</dbReference>
<evidence type="ECO:0000313" key="4">
    <source>
        <dbReference type="Proteomes" id="UP000223913"/>
    </source>
</evidence>
<name>A0A2D0NJ66_FLAN2</name>
<dbReference type="InterPro" id="IPR013783">
    <property type="entry name" value="Ig-like_fold"/>
</dbReference>
<dbReference type="PANTHER" id="PTHR47466:SF1">
    <property type="entry name" value="METALLOPROTEASE MEP1 (AFU_ORTHOLOGUE AFUA_1G07730)-RELATED"/>
    <property type="match status" value="1"/>
</dbReference>
<comment type="caution">
    <text evidence="3">The sequence shown here is derived from an EMBL/GenBank/DDBJ whole genome shotgun (WGS) entry which is preliminary data.</text>
</comment>
<dbReference type="InterPro" id="IPR024079">
    <property type="entry name" value="MetalloPept_cat_dom_sf"/>
</dbReference>
<sequence length="520" mass="57853">MKRTSIIFGMVCLLSISTMNAQIDNGSCGTVGQLQEAFIPDLQRNIRWAESNPIQFRSTQYIPIKFHIIAKTDGTSGVKEAQVLDQLAALNEDFADMDIQFYLKDCSFNYIKNTTVFEDHEATIGTIMKVNRDNSAINVFVPETADRNTSSLGRTLGYYLKIAITGTGVFESDWVVIRKSEVSGSSVTLTHELGHYFTLAHPHRGWDSEPYDTDQYGDQAPTRAPNGFLTELQDGSNCDESGDLLCDTPPDYNFPDYWNSCNYEGGVKDPKGDLVNPEEKLYMGYFNACSSEDYFFSAMQKAAIIASLSSDERSYIRSGWTPGSADITTNTTLEFPIADERLPYYNDIPFTWTAVPGANKYLLEVSRFANYMESTSTFSLIVNGNAKVVSGLEAERKYYWRVRPFNCYDTGMGFTASGSFITGSVTKIEEPEFVEGWTVGPNPVHANSNIQVTINSTEVFEGQISWYGIDGRRIRTEAGQRFVNGANRISLSTGDLTAGVYLLALETSEGRLTKRIAVIP</sequence>
<keyword evidence="2" id="KW-0732">Signal</keyword>
<evidence type="ECO:0000313" key="3">
    <source>
        <dbReference type="EMBL" id="PHN08545.1"/>
    </source>
</evidence>
<dbReference type="InterPro" id="IPR026444">
    <property type="entry name" value="Secre_tail"/>
</dbReference>
<accession>A0A2D0NJ66</accession>
<dbReference type="NCBIfam" id="TIGR04183">
    <property type="entry name" value="Por_Secre_tail"/>
    <property type="match status" value="1"/>
</dbReference>
<gene>
    <name evidence="3" type="ORF">CRP01_01125</name>
</gene>
<protein>
    <submittedName>
        <fullName evidence="3">Uncharacterized protein</fullName>
    </submittedName>
</protein>
<feature type="chain" id="PRO_5012858666" evidence="2">
    <location>
        <begin position="22"/>
        <end position="520"/>
    </location>
</feature>
<dbReference type="AlphaFoldDB" id="A0A2D0NJ66"/>
<dbReference type="OrthoDB" id="1041092at2"/>
<dbReference type="Proteomes" id="UP000223913">
    <property type="component" value="Unassembled WGS sequence"/>
</dbReference>
<dbReference type="Gene3D" id="3.40.390.10">
    <property type="entry name" value="Collagenase (Catalytic Domain)"/>
    <property type="match status" value="1"/>
</dbReference>
<dbReference type="SUPFAM" id="SSF55486">
    <property type="entry name" value="Metalloproteases ('zincins'), catalytic domain"/>
    <property type="match status" value="1"/>
</dbReference>
<organism evidence="3 4">
    <name type="scientific">Flavilitoribacter nigricans (strain ATCC 23147 / DSM 23189 / NBRC 102662 / NCIMB 1420 / SS-2)</name>
    <name type="common">Lewinella nigricans</name>
    <dbReference type="NCBI Taxonomy" id="1122177"/>
    <lineage>
        <taxon>Bacteria</taxon>
        <taxon>Pseudomonadati</taxon>
        <taxon>Bacteroidota</taxon>
        <taxon>Saprospiria</taxon>
        <taxon>Saprospirales</taxon>
        <taxon>Lewinellaceae</taxon>
        <taxon>Flavilitoribacter</taxon>
    </lineage>
</organism>